<dbReference type="PANTHER" id="PTHR30346">
    <property type="entry name" value="TRANSCRIPTIONAL DUAL REGULATOR HCAR-RELATED"/>
    <property type="match status" value="1"/>
</dbReference>
<dbReference type="GO" id="GO:0003700">
    <property type="term" value="F:DNA-binding transcription factor activity"/>
    <property type="evidence" value="ECO:0007669"/>
    <property type="project" value="InterPro"/>
</dbReference>
<evidence type="ECO:0000256" key="1">
    <source>
        <dbReference type="ARBA" id="ARBA00009437"/>
    </source>
</evidence>
<evidence type="ECO:0000313" key="7">
    <source>
        <dbReference type="Proteomes" id="UP000657592"/>
    </source>
</evidence>
<evidence type="ECO:0000313" key="6">
    <source>
        <dbReference type="EMBL" id="GGH44734.1"/>
    </source>
</evidence>
<dbReference type="GO" id="GO:0003677">
    <property type="term" value="F:DNA binding"/>
    <property type="evidence" value="ECO:0007669"/>
    <property type="project" value="UniProtKB-KW"/>
</dbReference>
<keyword evidence="3" id="KW-0238">DNA-binding</keyword>
<reference evidence="6" key="1">
    <citation type="journal article" date="2014" name="Int. J. Syst. Evol. Microbiol.">
        <title>Complete genome sequence of Corynebacterium casei LMG S-19264T (=DSM 44701T), isolated from a smear-ripened cheese.</title>
        <authorList>
            <consortium name="US DOE Joint Genome Institute (JGI-PGF)"/>
            <person name="Walter F."/>
            <person name="Albersmeier A."/>
            <person name="Kalinowski J."/>
            <person name="Ruckert C."/>
        </authorList>
    </citation>
    <scope>NUCLEOTIDE SEQUENCE</scope>
    <source>
        <strain evidence="6">CGMCC 1.15794</strain>
    </source>
</reference>
<dbReference type="GO" id="GO:0032993">
    <property type="term" value="C:protein-DNA complex"/>
    <property type="evidence" value="ECO:0007669"/>
    <property type="project" value="TreeGrafter"/>
</dbReference>
<accession>A0A917MMJ0</accession>
<dbReference type="SUPFAM" id="SSF46785">
    <property type="entry name" value="Winged helix' DNA-binding domain"/>
    <property type="match status" value="1"/>
</dbReference>
<dbReference type="SUPFAM" id="SSF53850">
    <property type="entry name" value="Periplasmic binding protein-like II"/>
    <property type="match status" value="1"/>
</dbReference>
<dbReference type="EMBL" id="BMJY01000007">
    <property type="protein sequence ID" value="GGH44734.1"/>
    <property type="molecule type" value="Genomic_DNA"/>
</dbReference>
<dbReference type="Gene3D" id="1.10.10.10">
    <property type="entry name" value="Winged helix-like DNA-binding domain superfamily/Winged helix DNA-binding domain"/>
    <property type="match status" value="1"/>
</dbReference>
<evidence type="ECO:0000259" key="5">
    <source>
        <dbReference type="PROSITE" id="PS50931"/>
    </source>
</evidence>
<organism evidence="6 7">
    <name type="scientific">Microbacterium album</name>
    <dbReference type="NCBI Taxonomy" id="2053191"/>
    <lineage>
        <taxon>Bacteria</taxon>
        <taxon>Bacillati</taxon>
        <taxon>Actinomycetota</taxon>
        <taxon>Actinomycetes</taxon>
        <taxon>Micrococcales</taxon>
        <taxon>Microbacteriaceae</taxon>
        <taxon>Microbacterium</taxon>
    </lineage>
</organism>
<proteinExistence type="inferred from homology"/>
<comment type="caution">
    <text evidence="6">The sequence shown here is derived from an EMBL/GenBank/DDBJ whole genome shotgun (WGS) entry which is preliminary data.</text>
</comment>
<keyword evidence="4" id="KW-0804">Transcription</keyword>
<dbReference type="PROSITE" id="PS50931">
    <property type="entry name" value="HTH_LYSR"/>
    <property type="match status" value="1"/>
</dbReference>
<dbReference type="InterPro" id="IPR000847">
    <property type="entry name" value="LysR_HTH_N"/>
</dbReference>
<evidence type="ECO:0000256" key="3">
    <source>
        <dbReference type="ARBA" id="ARBA00023125"/>
    </source>
</evidence>
<dbReference type="Proteomes" id="UP000657592">
    <property type="component" value="Unassembled WGS sequence"/>
</dbReference>
<dbReference type="Pfam" id="PF03466">
    <property type="entry name" value="LysR_substrate"/>
    <property type="match status" value="1"/>
</dbReference>
<dbReference type="RefSeq" id="WP_188756101.1">
    <property type="nucleotide sequence ID" value="NZ_BMJY01000007.1"/>
</dbReference>
<dbReference type="InterPro" id="IPR036390">
    <property type="entry name" value="WH_DNA-bd_sf"/>
</dbReference>
<evidence type="ECO:0000256" key="2">
    <source>
        <dbReference type="ARBA" id="ARBA00023015"/>
    </source>
</evidence>
<dbReference type="Gene3D" id="3.40.190.10">
    <property type="entry name" value="Periplasmic binding protein-like II"/>
    <property type="match status" value="2"/>
</dbReference>
<comment type="similarity">
    <text evidence="1">Belongs to the LysR transcriptional regulatory family.</text>
</comment>
<dbReference type="PANTHER" id="PTHR30346:SF0">
    <property type="entry name" value="HCA OPERON TRANSCRIPTIONAL ACTIVATOR HCAR"/>
    <property type="match status" value="1"/>
</dbReference>
<reference evidence="6" key="2">
    <citation type="submission" date="2020-09" db="EMBL/GenBank/DDBJ databases">
        <authorList>
            <person name="Sun Q."/>
            <person name="Zhou Y."/>
        </authorList>
    </citation>
    <scope>NUCLEOTIDE SEQUENCE</scope>
    <source>
        <strain evidence="6">CGMCC 1.15794</strain>
    </source>
</reference>
<evidence type="ECO:0000256" key="4">
    <source>
        <dbReference type="ARBA" id="ARBA00023163"/>
    </source>
</evidence>
<sequence length="298" mass="32300">MAEIPFTLRQLEYFDAVASEGSIAAAAQRCRVSASALALAIDELERHLSLQLLVRRKGRGVTLTPAGSRVLSLARRLLTGAETLAEDAWQASTSLTGVLRLGCFSTLAPFLLPAVMQDFQRAHPGLELEYVEASAPELHELLLQGRIDAALLYSVDVSAQLTFDPVREQTPHVVVAEDHPLAGRGSVPLGELISEPLVLLDVEPTRQNTEHLFAALGLRPTVGHTTTSFELARCLVGRGLGYAILFQRPASEVTYDGHRVRGIEISDGVPPTVIGLARPHGAPRTGRYRVLHEFLARS</sequence>
<dbReference type="Pfam" id="PF00126">
    <property type="entry name" value="HTH_1"/>
    <property type="match status" value="1"/>
</dbReference>
<feature type="domain" description="HTH lysR-type" evidence="5">
    <location>
        <begin position="6"/>
        <end position="64"/>
    </location>
</feature>
<dbReference type="AlphaFoldDB" id="A0A917MMJ0"/>
<keyword evidence="7" id="KW-1185">Reference proteome</keyword>
<dbReference type="InterPro" id="IPR036388">
    <property type="entry name" value="WH-like_DNA-bd_sf"/>
</dbReference>
<keyword evidence="2" id="KW-0805">Transcription regulation</keyword>
<name>A0A917MMJ0_9MICO</name>
<protein>
    <submittedName>
        <fullName evidence="6">Transcriptional regulator</fullName>
    </submittedName>
</protein>
<dbReference type="InterPro" id="IPR005119">
    <property type="entry name" value="LysR_subst-bd"/>
</dbReference>
<gene>
    <name evidence="6" type="ORF">GCM10010921_19600</name>
</gene>